<evidence type="ECO:0000313" key="3">
    <source>
        <dbReference type="Proteomes" id="UP000015530"/>
    </source>
</evidence>
<dbReference type="EMBL" id="AMYD01003691">
    <property type="protein sequence ID" value="EQB45581.1"/>
    <property type="molecule type" value="Genomic_DNA"/>
</dbReference>
<organism evidence="2 3">
    <name type="scientific">Colletotrichum gloeosporioides (strain Cg-14)</name>
    <name type="common">Anthracnose fungus</name>
    <name type="synonym">Glomerella cingulata</name>
    <dbReference type="NCBI Taxonomy" id="1237896"/>
    <lineage>
        <taxon>Eukaryota</taxon>
        <taxon>Fungi</taxon>
        <taxon>Dikarya</taxon>
        <taxon>Ascomycota</taxon>
        <taxon>Pezizomycotina</taxon>
        <taxon>Sordariomycetes</taxon>
        <taxon>Hypocreomycetidae</taxon>
        <taxon>Glomerellales</taxon>
        <taxon>Glomerellaceae</taxon>
        <taxon>Colletotrichum</taxon>
        <taxon>Colletotrichum gloeosporioides species complex</taxon>
    </lineage>
</organism>
<accession>T0L1X2</accession>
<evidence type="ECO:0000256" key="1">
    <source>
        <dbReference type="SAM" id="MobiDB-lite"/>
    </source>
</evidence>
<dbReference type="HOGENOM" id="CLU_144919_0_0_1"/>
<gene>
    <name evidence="2" type="ORF">CGLO_15521</name>
</gene>
<comment type="caution">
    <text evidence="2">The sequence shown here is derived from an EMBL/GenBank/DDBJ whole genome shotgun (WGS) entry which is preliminary data.</text>
</comment>
<proteinExistence type="predicted"/>
<dbReference type="AlphaFoldDB" id="T0L1X2"/>
<protein>
    <submittedName>
        <fullName evidence="2">Uncharacterized protein</fullName>
    </submittedName>
</protein>
<sequence length="152" mass="15691">MYTTAFSHLTSSSSLSPSNTISCPSPSHTTQLASTPNTATPAKPHHTAPTTPPARPCPYRYPHSTGPIVRAALLTLCPSPCIVPSTLGCGVQLLIRIVCPGSANVRPSTWNSKTPTIANQIAGPPFGPGGGAPGVVGTTERYGTRKYVSGKK</sequence>
<name>T0L1X2_COLGC</name>
<feature type="compositionally biased region" description="Low complexity" evidence="1">
    <location>
        <begin position="7"/>
        <end position="25"/>
    </location>
</feature>
<reference evidence="3" key="1">
    <citation type="journal article" date="2013" name="Mol. Plant Microbe Interact.">
        <title>Global aspects of pacC regulation of pathogenicity genes in Colletotrichum gloeosporioides as revealed by transcriptome analysis.</title>
        <authorList>
            <person name="Alkan N."/>
            <person name="Meng X."/>
            <person name="Friedlander G."/>
            <person name="Reuveni E."/>
            <person name="Sukno S."/>
            <person name="Sherman A."/>
            <person name="Thon M."/>
            <person name="Fluhr R."/>
            <person name="Prusky D."/>
        </authorList>
    </citation>
    <scope>NUCLEOTIDE SEQUENCE [LARGE SCALE GENOMIC DNA]</scope>
    <source>
        <strain evidence="3">Cg-14</strain>
    </source>
</reference>
<feature type="region of interest" description="Disordered" evidence="1">
    <location>
        <begin position="1"/>
        <end position="56"/>
    </location>
</feature>
<dbReference type="Proteomes" id="UP000015530">
    <property type="component" value="Unassembled WGS sequence"/>
</dbReference>
<evidence type="ECO:0000313" key="2">
    <source>
        <dbReference type="EMBL" id="EQB45581.1"/>
    </source>
</evidence>